<organism evidence="2 3">
    <name type="scientific">Williamsia serinedens</name>
    <dbReference type="NCBI Taxonomy" id="391736"/>
    <lineage>
        <taxon>Bacteria</taxon>
        <taxon>Bacillati</taxon>
        <taxon>Actinomycetota</taxon>
        <taxon>Actinomycetes</taxon>
        <taxon>Mycobacteriales</taxon>
        <taxon>Nocardiaceae</taxon>
        <taxon>Williamsia</taxon>
    </lineage>
</organism>
<dbReference type="Pfam" id="PF19457">
    <property type="entry name" value="DUF5994"/>
    <property type="match status" value="1"/>
</dbReference>
<comment type="caution">
    <text evidence="2">The sequence shown here is derived from an EMBL/GenBank/DDBJ whole genome shotgun (WGS) entry which is preliminary data.</text>
</comment>
<accession>A0ABT1H1D4</accession>
<sequence>MPPVLGPTRLHLQADLTQPIAGVWFPYTSTLSDELATFSSAIVPTLGSIVALQMDWRSFRARPGLDSEGSPPVPPLMRVTTNRMTVELMVIPPRTPSTLAVALIRLAGGTPIPPELRHSLLVERARHILERASADVEHRNATTVPPAPPGGSGDLPPRDLPTPVPSVAENTN</sequence>
<feature type="region of interest" description="Disordered" evidence="1">
    <location>
        <begin position="132"/>
        <end position="172"/>
    </location>
</feature>
<dbReference type="RefSeq" id="WP_253654156.1">
    <property type="nucleotide sequence ID" value="NZ_BAAAOE010000003.1"/>
</dbReference>
<gene>
    <name evidence="2" type="ORF">LX12_001759</name>
</gene>
<evidence type="ECO:0000313" key="2">
    <source>
        <dbReference type="EMBL" id="MCP2160572.1"/>
    </source>
</evidence>
<evidence type="ECO:0000313" key="3">
    <source>
        <dbReference type="Proteomes" id="UP001205740"/>
    </source>
</evidence>
<evidence type="ECO:0000256" key="1">
    <source>
        <dbReference type="SAM" id="MobiDB-lite"/>
    </source>
</evidence>
<evidence type="ECO:0008006" key="4">
    <source>
        <dbReference type="Google" id="ProtNLM"/>
    </source>
</evidence>
<reference evidence="2 3" key="1">
    <citation type="submission" date="2022-06" db="EMBL/GenBank/DDBJ databases">
        <title>Genomic Encyclopedia of Archaeal and Bacterial Type Strains, Phase II (KMG-II): from individual species to whole genera.</title>
        <authorList>
            <person name="Goeker M."/>
        </authorList>
    </citation>
    <scope>NUCLEOTIDE SEQUENCE [LARGE SCALE GENOMIC DNA]</scope>
    <source>
        <strain evidence="2 3">DSM 45037</strain>
    </source>
</reference>
<dbReference type="EMBL" id="JAMTCG010000003">
    <property type="protein sequence ID" value="MCP2160572.1"/>
    <property type="molecule type" value="Genomic_DNA"/>
</dbReference>
<name>A0ABT1H1D4_9NOCA</name>
<dbReference type="Proteomes" id="UP001205740">
    <property type="component" value="Unassembled WGS sequence"/>
</dbReference>
<proteinExistence type="predicted"/>
<protein>
    <recommendedName>
        <fullName evidence="4">Polyketide cyclase / dehydrase and lipid transport</fullName>
    </recommendedName>
</protein>
<dbReference type="InterPro" id="IPR046036">
    <property type="entry name" value="DUF5994"/>
</dbReference>
<keyword evidence="3" id="KW-1185">Reference proteome</keyword>